<comment type="similarity">
    <text evidence="7">Belongs to the binding-protein-dependent transport system permease family.</text>
</comment>
<accession>A0A2D0AMA6</accession>
<evidence type="ECO:0000259" key="8">
    <source>
        <dbReference type="PROSITE" id="PS50928"/>
    </source>
</evidence>
<keyword evidence="5 7" id="KW-1133">Transmembrane helix</keyword>
<dbReference type="GO" id="GO:0055085">
    <property type="term" value="P:transmembrane transport"/>
    <property type="evidence" value="ECO:0007669"/>
    <property type="project" value="InterPro"/>
</dbReference>
<feature type="transmembrane region" description="Helical" evidence="7">
    <location>
        <begin position="129"/>
        <end position="153"/>
    </location>
</feature>
<feature type="transmembrane region" description="Helical" evidence="7">
    <location>
        <begin position="205"/>
        <end position="230"/>
    </location>
</feature>
<dbReference type="Gene3D" id="1.10.3720.10">
    <property type="entry name" value="MetI-like"/>
    <property type="match status" value="1"/>
</dbReference>
<feature type="transmembrane region" description="Helical" evidence="7">
    <location>
        <begin position="165"/>
        <end position="184"/>
    </location>
</feature>
<evidence type="ECO:0000256" key="6">
    <source>
        <dbReference type="ARBA" id="ARBA00023136"/>
    </source>
</evidence>
<feature type="transmembrane region" description="Helical" evidence="7">
    <location>
        <begin position="263"/>
        <end position="283"/>
    </location>
</feature>
<keyword evidence="2 7" id="KW-0813">Transport</keyword>
<evidence type="ECO:0000256" key="5">
    <source>
        <dbReference type="ARBA" id="ARBA00022989"/>
    </source>
</evidence>
<feature type="transmembrane region" description="Helical" evidence="7">
    <location>
        <begin position="33"/>
        <end position="57"/>
    </location>
</feature>
<dbReference type="InterPro" id="IPR035906">
    <property type="entry name" value="MetI-like_sf"/>
</dbReference>
<protein>
    <submittedName>
        <fullName evidence="9">Sugar ABC transporter permease</fullName>
    </submittedName>
</protein>
<dbReference type="SUPFAM" id="SSF161098">
    <property type="entry name" value="MetI-like"/>
    <property type="match status" value="1"/>
</dbReference>
<keyword evidence="10" id="KW-1185">Reference proteome</keyword>
<evidence type="ECO:0000256" key="1">
    <source>
        <dbReference type="ARBA" id="ARBA00004651"/>
    </source>
</evidence>
<evidence type="ECO:0000256" key="2">
    <source>
        <dbReference type="ARBA" id="ARBA00022448"/>
    </source>
</evidence>
<dbReference type="PROSITE" id="PS50928">
    <property type="entry name" value="ABC_TM1"/>
    <property type="match status" value="1"/>
</dbReference>
<dbReference type="AlphaFoldDB" id="A0A2D0AMA6"/>
<feature type="domain" description="ABC transmembrane type-1" evidence="8">
    <location>
        <begin position="94"/>
        <end position="284"/>
    </location>
</feature>
<evidence type="ECO:0000313" key="9">
    <source>
        <dbReference type="EMBL" id="OWQ85349.1"/>
    </source>
</evidence>
<gene>
    <name evidence="9" type="ORF">CDN99_22480</name>
</gene>
<dbReference type="PANTHER" id="PTHR43744">
    <property type="entry name" value="ABC TRANSPORTER PERMEASE PROTEIN MG189-RELATED-RELATED"/>
    <property type="match status" value="1"/>
</dbReference>
<dbReference type="Proteomes" id="UP000197468">
    <property type="component" value="Unassembled WGS sequence"/>
</dbReference>
<keyword evidence="6 7" id="KW-0472">Membrane</keyword>
<comment type="caution">
    <text evidence="9">The sequence shown here is derived from an EMBL/GenBank/DDBJ whole genome shotgun (WGS) entry which is preliminary data.</text>
</comment>
<proteinExistence type="inferred from homology"/>
<sequence length="299" mass="32792">MARPERVRPWSVDRRRAVGGGCARPRSARGRPWLAWALVIAGAVVLVSPLYFTFVFATHGRAEIFNSPPPLGFGDAAVSNLRLLEERLPFWRNLGMSLYVASMTTALNLLLCSLAGYGFAIYEFRFKRPLFAVVLGSMMLPSFLHMIPSFMVMDALGWIDEPRALYVPAAASALGIFLMRQYIGAAIPRDLLDAARIDGCGELRIFWSIVLPLLKPALGTLGLITFIASWNNFVGPLVVMRSVEHYTLPLALRSMQAPNNTEWGALMMGSAIAMLPLLVAYCFSARRLVAGLTSGAVRG</sequence>
<evidence type="ECO:0000256" key="3">
    <source>
        <dbReference type="ARBA" id="ARBA00022475"/>
    </source>
</evidence>
<dbReference type="InterPro" id="IPR000515">
    <property type="entry name" value="MetI-like"/>
</dbReference>
<dbReference type="RefSeq" id="WP_088387197.1">
    <property type="nucleotide sequence ID" value="NZ_NIOF01000013.1"/>
</dbReference>
<reference evidence="9 10" key="1">
    <citation type="journal article" date="2008" name="Int. J. Syst. Evol. Microbiol.">
        <title>Description of Roseateles aquatilis sp. nov. and Roseateles terrae sp. nov., in the class Betaproteobacteria, and emended description of the genus Roseateles.</title>
        <authorList>
            <person name="Gomila M."/>
            <person name="Bowien B."/>
            <person name="Falsen E."/>
            <person name="Moore E.R."/>
            <person name="Lalucat J."/>
        </authorList>
    </citation>
    <scope>NUCLEOTIDE SEQUENCE [LARGE SCALE GENOMIC DNA]</scope>
    <source>
        <strain evidence="9 10">CCUG 48205</strain>
    </source>
</reference>
<evidence type="ECO:0000313" key="10">
    <source>
        <dbReference type="Proteomes" id="UP000197468"/>
    </source>
</evidence>
<dbReference type="CDD" id="cd06261">
    <property type="entry name" value="TM_PBP2"/>
    <property type="match status" value="1"/>
</dbReference>
<dbReference type="OrthoDB" id="8111552at2"/>
<evidence type="ECO:0000256" key="4">
    <source>
        <dbReference type="ARBA" id="ARBA00022692"/>
    </source>
</evidence>
<dbReference type="EMBL" id="NIOF01000013">
    <property type="protein sequence ID" value="OWQ85349.1"/>
    <property type="molecule type" value="Genomic_DNA"/>
</dbReference>
<keyword evidence="3" id="KW-1003">Cell membrane</keyword>
<dbReference type="Pfam" id="PF00528">
    <property type="entry name" value="BPD_transp_1"/>
    <property type="match status" value="1"/>
</dbReference>
<feature type="transmembrane region" description="Helical" evidence="7">
    <location>
        <begin position="98"/>
        <end position="122"/>
    </location>
</feature>
<evidence type="ECO:0000256" key="7">
    <source>
        <dbReference type="RuleBase" id="RU363032"/>
    </source>
</evidence>
<dbReference type="PANTHER" id="PTHR43744:SF12">
    <property type="entry name" value="ABC TRANSPORTER PERMEASE PROTEIN MG189-RELATED"/>
    <property type="match status" value="1"/>
</dbReference>
<organism evidence="9 10">
    <name type="scientific">Roseateles aquatilis</name>
    <dbReference type="NCBI Taxonomy" id="431061"/>
    <lineage>
        <taxon>Bacteria</taxon>
        <taxon>Pseudomonadati</taxon>
        <taxon>Pseudomonadota</taxon>
        <taxon>Betaproteobacteria</taxon>
        <taxon>Burkholderiales</taxon>
        <taxon>Sphaerotilaceae</taxon>
        <taxon>Roseateles</taxon>
    </lineage>
</organism>
<comment type="subcellular location">
    <subcellularLocation>
        <location evidence="1 7">Cell membrane</location>
        <topology evidence="1 7">Multi-pass membrane protein</topology>
    </subcellularLocation>
</comment>
<keyword evidence="4 7" id="KW-0812">Transmembrane</keyword>
<name>A0A2D0AMA6_9BURK</name>
<dbReference type="GO" id="GO:0005886">
    <property type="term" value="C:plasma membrane"/>
    <property type="evidence" value="ECO:0007669"/>
    <property type="project" value="UniProtKB-SubCell"/>
</dbReference>